<dbReference type="Pfam" id="PF00497">
    <property type="entry name" value="SBP_bac_3"/>
    <property type="match status" value="1"/>
</dbReference>
<feature type="chain" id="PRO_5017837089" description="diguanylate cyclase" evidence="6">
    <location>
        <begin position="24"/>
        <end position="466"/>
    </location>
</feature>
<keyword evidence="6" id="KW-0732">Signal</keyword>
<dbReference type="FunFam" id="3.30.70.270:FF:000001">
    <property type="entry name" value="Diguanylate cyclase domain protein"/>
    <property type="match status" value="1"/>
</dbReference>
<feature type="transmembrane region" description="Helical" evidence="5">
    <location>
        <begin position="253"/>
        <end position="274"/>
    </location>
</feature>
<dbReference type="InterPro" id="IPR029787">
    <property type="entry name" value="Nucleotide_cyclase"/>
</dbReference>
<proteinExistence type="predicted"/>
<dbReference type="PROSITE" id="PS50887">
    <property type="entry name" value="GGDEF"/>
    <property type="match status" value="1"/>
</dbReference>
<dbReference type="PANTHER" id="PTHR45138:SF9">
    <property type="entry name" value="DIGUANYLATE CYCLASE DGCM-RELATED"/>
    <property type="match status" value="1"/>
</dbReference>
<feature type="domain" description="GGDEF" evidence="7">
    <location>
        <begin position="337"/>
        <end position="466"/>
    </location>
</feature>
<evidence type="ECO:0000256" key="3">
    <source>
        <dbReference type="ARBA" id="ARBA00034247"/>
    </source>
</evidence>
<dbReference type="RefSeq" id="WP_116014865.1">
    <property type="nucleotide sequence ID" value="NZ_QUOT01000001.1"/>
</dbReference>
<name>A0A3E0U1C7_9GAMM</name>
<dbReference type="InterPro" id="IPR043128">
    <property type="entry name" value="Rev_trsase/Diguanyl_cyclase"/>
</dbReference>
<comment type="caution">
    <text evidence="8">The sequence shown here is derived from an EMBL/GenBank/DDBJ whole genome shotgun (WGS) entry which is preliminary data.</text>
</comment>
<gene>
    <name evidence="8" type="ORF">DXX94_07330</name>
</gene>
<comment type="catalytic activity">
    <reaction evidence="3">
        <text>2 GTP = 3',3'-c-di-GMP + 2 diphosphate</text>
        <dbReference type="Rhea" id="RHEA:24898"/>
        <dbReference type="ChEBI" id="CHEBI:33019"/>
        <dbReference type="ChEBI" id="CHEBI:37565"/>
        <dbReference type="ChEBI" id="CHEBI:58805"/>
        <dbReference type="EC" id="2.7.7.65"/>
    </reaction>
</comment>
<keyword evidence="5" id="KW-1133">Transmembrane helix</keyword>
<dbReference type="Proteomes" id="UP000256899">
    <property type="component" value="Unassembled WGS sequence"/>
</dbReference>
<evidence type="ECO:0000259" key="7">
    <source>
        <dbReference type="PROSITE" id="PS50887"/>
    </source>
</evidence>
<dbReference type="InterPro" id="IPR050469">
    <property type="entry name" value="Diguanylate_Cyclase"/>
</dbReference>
<evidence type="ECO:0000256" key="2">
    <source>
        <dbReference type="ARBA" id="ARBA00012528"/>
    </source>
</evidence>
<reference evidence="9" key="1">
    <citation type="submission" date="2018-08" db="EMBL/GenBank/DDBJ databases">
        <title>Thalassotalea euphylliae genome.</title>
        <authorList>
            <person name="Summers S."/>
            <person name="Rice S.A."/>
            <person name="Freckelton M.L."/>
            <person name="Nedved B.T."/>
            <person name="Hadfield M.G."/>
        </authorList>
    </citation>
    <scope>NUCLEOTIDE SEQUENCE [LARGE SCALE GENOMIC DNA]</scope>
    <source>
        <strain evidence="9">H3</strain>
    </source>
</reference>
<organism evidence="8 9">
    <name type="scientific">Thalassotalea euphylliae</name>
    <dbReference type="NCBI Taxonomy" id="1655234"/>
    <lineage>
        <taxon>Bacteria</taxon>
        <taxon>Pseudomonadati</taxon>
        <taxon>Pseudomonadota</taxon>
        <taxon>Gammaproteobacteria</taxon>
        <taxon>Alteromonadales</taxon>
        <taxon>Colwelliaceae</taxon>
        <taxon>Thalassotalea</taxon>
    </lineage>
</organism>
<dbReference type="SUPFAM" id="SSF55073">
    <property type="entry name" value="Nucleotide cyclase"/>
    <property type="match status" value="1"/>
</dbReference>
<evidence type="ECO:0000256" key="4">
    <source>
        <dbReference type="SAM" id="Coils"/>
    </source>
</evidence>
<keyword evidence="5" id="KW-0812">Transmembrane</keyword>
<comment type="cofactor">
    <cofactor evidence="1">
        <name>Mg(2+)</name>
        <dbReference type="ChEBI" id="CHEBI:18420"/>
    </cofactor>
</comment>
<evidence type="ECO:0000256" key="6">
    <source>
        <dbReference type="SAM" id="SignalP"/>
    </source>
</evidence>
<dbReference type="EC" id="2.7.7.65" evidence="2"/>
<dbReference type="InterPro" id="IPR001638">
    <property type="entry name" value="Solute-binding_3/MltF_N"/>
</dbReference>
<dbReference type="Gene3D" id="3.40.190.10">
    <property type="entry name" value="Periplasmic binding protein-like II"/>
    <property type="match status" value="2"/>
</dbReference>
<accession>A0A3E0U1C7</accession>
<keyword evidence="5" id="KW-0472">Membrane</keyword>
<dbReference type="PANTHER" id="PTHR45138">
    <property type="entry name" value="REGULATORY COMPONENTS OF SENSORY TRANSDUCTION SYSTEM"/>
    <property type="match status" value="1"/>
</dbReference>
<evidence type="ECO:0000313" key="8">
    <source>
        <dbReference type="EMBL" id="REL30534.1"/>
    </source>
</evidence>
<dbReference type="SMART" id="SM00062">
    <property type="entry name" value="PBPb"/>
    <property type="match status" value="1"/>
</dbReference>
<sequence length="466" mass="52882">MPQFIHKIIGCCLLLLAAYGAQAKTLNYCVDPNWTPYEYLEQGQHAGLSAFYFEKIAKFANLEIKLVQTESWQATIEALTKDECDLTPFLNYSDARAEYLIFSVPYFQAPNVIFAHYQQKLIGGLAQVTNERIGVVKSYRLESYLNRYYPNIEQVPVASELEGLRKVNNKEIDLFVSSYYGANFLIHQHNLANIRIIGLADLKDQLRIGLRHEHSDLMPKINQAILKLSEEDHRHAFSLLEPVKVISQTNYTLAWQIGAIGALLVMMMGLRYYYSLQQKHALAQKNQALERLHQALEKKNTQLEALAVTDHLTKLHNRSYLSDKIAECINRKKRYQSECCLIMCDVDNFKAFNDNFGHQVGDEVLVVLANTIRGCARETDFTARWGGEEFVIICPETNLNDGLSLANRIRQQLTIESAKLPCPVTCSIGIAQLGSFDTQESWFASADQALYLAKEAGKDKIEVAIN</sequence>
<feature type="coiled-coil region" evidence="4">
    <location>
        <begin position="279"/>
        <end position="309"/>
    </location>
</feature>
<dbReference type="NCBIfam" id="TIGR00254">
    <property type="entry name" value="GGDEF"/>
    <property type="match status" value="1"/>
</dbReference>
<dbReference type="GO" id="GO:0052621">
    <property type="term" value="F:diguanylate cyclase activity"/>
    <property type="evidence" value="ECO:0007669"/>
    <property type="project" value="UniProtKB-EC"/>
</dbReference>
<evidence type="ECO:0000256" key="5">
    <source>
        <dbReference type="SAM" id="Phobius"/>
    </source>
</evidence>
<dbReference type="Gene3D" id="3.30.70.270">
    <property type="match status" value="1"/>
</dbReference>
<keyword evidence="9" id="KW-1185">Reference proteome</keyword>
<dbReference type="EMBL" id="QUOT01000001">
    <property type="protein sequence ID" value="REL30534.1"/>
    <property type="molecule type" value="Genomic_DNA"/>
</dbReference>
<evidence type="ECO:0000313" key="9">
    <source>
        <dbReference type="Proteomes" id="UP000256899"/>
    </source>
</evidence>
<dbReference type="CDD" id="cd01949">
    <property type="entry name" value="GGDEF"/>
    <property type="match status" value="1"/>
</dbReference>
<feature type="signal peptide" evidence="6">
    <location>
        <begin position="1"/>
        <end position="23"/>
    </location>
</feature>
<dbReference type="SUPFAM" id="SSF53850">
    <property type="entry name" value="Periplasmic binding protein-like II"/>
    <property type="match status" value="1"/>
</dbReference>
<dbReference type="Pfam" id="PF00990">
    <property type="entry name" value="GGDEF"/>
    <property type="match status" value="1"/>
</dbReference>
<keyword evidence="4" id="KW-0175">Coiled coil</keyword>
<dbReference type="SMART" id="SM00267">
    <property type="entry name" value="GGDEF"/>
    <property type="match status" value="1"/>
</dbReference>
<dbReference type="AlphaFoldDB" id="A0A3E0U1C7"/>
<dbReference type="InterPro" id="IPR000160">
    <property type="entry name" value="GGDEF_dom"/>
</dbReference>
<protein>
    <recommendedName>
        <fullName evidence="2">diguanylate cyclase</fullName>
        <ecNumber evidence="2">2.7.7.65</ecNumber>
    </recommendedName>
</protein>
<evidence type="ECO:0000256" key="1">
    <source>
        <dbReference type="ARBA" id="ARBA00001946"/>
    </source>
</evidence>